<reference evidence="1 2" key="1">
    <citation type="submission" date="2023-09" db="EMBL/GenBank/DDBJ databases">
        <title>Buttiauxella selenatireducens sp. nov., isolated from the rhizosphere of Cardamine hupingshanesis.</title>
        <authorList>
            <person name="Zhang S."/>
            <person name="Xu Z."/>
            <person name="Wang H."/>
            <person name="Guo Y."/>
        </authorList>
    </citation>
    <scope>NUCLEOTIDE SEQUENCE [LARGE SCALE GENOMIC DNA]</scope>
    <source>
        <strain evidence="1 2">R73</strain>
    </source>
</reference>
<dbReference type="Proteomes" id="UP001246690">
    <property type="component" value="Chromosome"/>
</dbReference>
<protein>
    <submittedName>
        <fullName evidence="1">Uncharacterized protein</fullName>
    </submittedName>
</protein>
<proteinExistence type="predicted"/>
<evidence type="ECO:0000313" key="2">
    <source>
        <dbReference type="Proteomes" id="UP001246690"/>
    </source>
</evidence>
<sequence>MRYHNTAIRTLQVATLNSSLMFCIKDISQREEDHLKVYLDDLTDIAWDIALTLSACVEDSLGDDDSMPTICSARRGEISRQH</sequence>
<dbReference type="EMBL" id="CP133838">
    <property type="protein sequence ID" value="WMY72520.1"/>
    <property type="molecule type" value="Genomic_DNA"/>
</dbReference>
<accession>A0ABY9S4U5</accession>
<evidence type="ECO:0000313" key="1">
    <source>
        <dbReference type="EMBL" id="WMY72520.1"/>
    </source>
</evidence>
<name>A0ABY9S4U5_9ENTR</name>
<organism evidence="1 2">
    <name type="scientific">Buttiauxella selenatireducens</name>
    <dbReference type="NCBI Taxonomy" id="3073902"/>
    <lineage>
        <taxon>Bacteria</taxon>
        <taxon>Pseudomonadati</taxon>
        <taxon>Pseudomonadota</taxon>
        <taxon>Gammaproteobacteria</taxon>
        <taxon>Enterobacterales</taxon>
        <taxon>Enterobacteriaceae</taxon>
        <taxon>Buttiauxella</taxon>
    </lineage>
</organism>
<keyword evidence="2" id="KW-1185">Reference proteome</keyword>
<gene>
    <name evidence="1" type="ORF">RHD99_13600</name>
</gene>
<dbReference type="RefSeq" id="WP_309874472.1">
    <property type="nucleotide sequence ID" value="NZ_CP133838.1"/>
</dbReference>